<evidence type="ECO:0000256" key="2">
    <source>
        <dbReference type="ARBA" id="ARBA00023015"/>
    </source>
</evidence>
<evidence type="ECO:0000259" key="7">
    <source>
        <dbReference type="Pfam" id="PF08281"/>
    </source>
</evidence>
<dbReference type="InterPro" id="IPR036388">
    <property type="entry name" value="WH-like_DNA-bd_sf"/>
</dbReference>
<evidence type="ECO:0000259" key="6">
    <source>
        <dbReference type="Pfam" id="PF04542"/>
    </source>
</evidence>
<dbReference type="EMBL" id="JBHSGR010000003">
    <property type="protein sequence ID" value="MFC4692696.1"/>
    <property type="molecule type" value="Genomic_DNA"/>
</dbReference>
<organism evidence="8 9">
    <name type="scientific">Geodermatophilus arenarius</name>
    <dbReference type="NCBI Taxonomy" id="1137990"/>
    <lineage>
        <taxon>Bacteria</taxon>
        <taxon>Bacillati</taxon>
        <taxon>Actinomycetota</taxon>
        <taxon>Actinomycetes</taxon>
        <taxon>Geodermatophilales</taxon>
        <taxon>Geodermatophilaceae</taxon>
        <taxon>Geodermatophilus</taxon>
    </lineage>
</organism>
<dbReference type="Proteomes" id="UP001596025">
    <property type="component" value="Unassembled WGS sequence"/>
</dbReference>
<feature type="domain" description="RNA polymerase sigma factor 70 region 4 type 2" evidence="7">
    <location>
        <begin position="114"/>
        <end position="166"/>
    </location>
</feature>
<dbReference type="NCBIfam" id="TIGR02983">
    <property type="entry name" value="SigE-fam_strep"/>
    <property type="match status" value="1"/>
</dbReference>
<sequence length="181" mass="20124">MEGVTADRGRARVEQGFEDASFEDFVSREQAGLLRLAVLLAGDRGHAEDLVQTALLKTYRHWDRVTRGGDPTAYVRRVVVTTHTSWRRRLASTEQVVETLPDRADPARPREDDEELRAALRSLPPRMRAAVVLRYYADLSEQQAAEAMGCSASAVNTHTTRGLARLRALLARPVLVSGEDS</sequence>
<dbReference type="InterPro" id="IPR013325">
    <property type="entry name" value="RNA_pol_sigma_r2"/>
</dbReference>
<dbReference type="InterPro" id="IPR014284">
    <property type="entry name" value="RNA_pol_sigma-70_dom"/>
</dbReference>
<evidence type="ECO:0000256" key="5">
    <source>
        <dbReference type="ARBA" id="ARBA00023163"/>
    </source>
</evidence>
<dbReference type="SUPFAM" id="SSF88946">
    <property type="entry name" value="Sigma2 domain of RNA polymerase sigma factors"/>
    <property type="match status" value="1"/>
</dbReference>
<evidence type="ECO:0000256" key="4">
    <source>
        <dbReference type="ARBA" id="ARBA00023125"/>
    </source>
</evidence>
<protein>
    <submittedName>
        <fullName evidence="8">SigE family RNA polymerase sigma factor</fullName>
    </submittedName>
</protein>
<accession>A0ABV9LET9</accession>
<comment type="caution">
    <text evidence="8">The sequence shown here is derived from an EMBL/GenBank/DDBJ whole genome shotgun (WGS) entry which is preliminary data.</text>
</comment>
<dbReference type="NCBIfam" id="TIGR02937">
    <property type="entry name" value="sigma70-ECF"/>
    <property type="match status" value="1"/>
</dbReference>
<dbReference type="InterPro" id="IPR013324">
    <property type="entry name" value="RNA_pol_sigma_r3/r4-like"/>
</dbReference>
<gene>
    <name evidence="8" type="ORF">ACFO3M_04770</name>
</gene>
<dbReference type="InterPro" id="IPR039425">
    <property type="entry name" value="RNA_pol_sigma-70-like"/>
</dbReference>
<dbReference type="InterPro" id="IPR007627">
    <property type="entry name" value="RNA_pol_sigma70_r2"/>
</dbReference>
<keyword evidence="2" id="KW-0805">Transcription regulation</keyword>
<keyword evidence="9" id="KW-1185">Reference proteome</keyword>
<evidence type="ECO:0000256" key="3">
    <source>
        <dbReference type="ARBA" id="ARBA00023082"/>
    </source>
</evidence>
<feature type="domain" description="RNA polymerase sigma-70 region 2" evidence="6">
    <location>
        <begin position="26"/>
        <end position="90"/>
    </location>
</feature>
<dbReference type="InterPro" id="IPR013249">
    <property type="entry name" value="RNA_pol_sigma70_r4_t2"/>
</dbReference>
<evidence type="ECO:0000256" key="1">
    <source>
        <dbReference type="ARBA" id="ARBA00010641"/>
    </source>
</evidence>
<evidence type="ECO:0000313" key="8">
    <source>
        <dbReference type="EMBL" id="MFC4692696.1"/>
    </source>
</evidence>
<proteinExistence type="inferred from homology"/>
<reference evidence="9" key="1">
    <citation type="journal article" date="2019" name="Int. J. Syst. Evol. Microbiol.">
        <title>The Global Catalogue of Microorganisms (GCM) 10K type strain sequencing project: providing services to taxonomists for standard genome sequencing and annotation.</title>
        <authorList>
            <consortium name="The Broad Institute Genomics Platform"/>
            <consortium name="The Broad Institute Genome Sequencing Center for Infectious Disease"/>
            <person name="Wu L."/>
            <person name="Ma J."/>
        </authorList>
    </citation>
    <scope>NUCLEOTIDE SEQUENCE [LARGE SCALE GENOMIC DNA]</scope>
    <source>
        <strain evidence="9">CCUG 62763</strain>
    </source>
</reference>
<keyword evidence="3" id="KW-0731">Sigma factor</keyword>
<dbReference type="SUPFAM" id="SSF88659">
    <property type="entry name" value="Sigma3 and sigma4 domains of RNA polymerase sigma factors"/>
    <property type="match status" value="1"/>
</dbReference>
<dbReference type="Gene3D" id="1.10.1740.10">
    <property type="match status" value="1"/>
</dbReference>
<keyword evidence="5" id="KW-0804">Transcription</keyword>
<dbReference type="InterPro" id="IPR014325">
    <property type="entry name" value="RNA_pol_sigma-E_actinobac"/>
</dbReference>
<dbReference type="PANTHER" id="PTHR43133:SF50">
    <property type="entry name" value="ECF RNA POLYMERASE SIGMA FACTOR SIGM"/>
    <property type="match status" value="1"/>
</dbReference>
<name>A0ABV9LET9_9ACTN</name>
<dbReference type="Pfam" id="PF08281">
    <property type="entry name" value="Sigma70_r4_2"/>
    <property type="match status" value="1"/>
</dbReference>
<dbReference type="CDD" id="cd06171">
    <property type="entry name" value="Sigma70_r4"/>
    <property type="match status" value="1"/>
</dbReference>
<dbReference type="Pfam" id="PF04542">
    <property type="entry name" value="Sigma70_r2"/>
    <property type="match status" value="1"/>
</dbReference>
<comment type="similarity">
    <text evidence="1">Belongs to the sigma-70 factor family. ECF subfamily.</text>
</comment>
<keyword evidence="4" id="KW-0238">DNA-binding</keyword>
<dbReference type="PANTHER" id="PTHR43133">
    <property type="entry name" value="RNA POLYMERASE ECF-TYPE SIGMA FACTO"/>
    <property type="match status" value="1"/>
</dbReference>
<evidence type="ECO:0000313" key="9">
    <source>
        <dbReference type="Proteomes" id="UP001596025"/>
    </source>
</evidence>
<dbReference type="Gene3D" id="1.10.10.10">
    <property type="entry name" value="Winged helix-like DNA-binding domain superfamily/Winged helix DNA-binding domain"/>
    <property type="match status" value="1"/>
</dbReference>